<sequence>MSAPTQIPGYIVGTWTIDPVHSEVTFITRHLGVSKVRGQFTDFEGKITTGETFADSSVNATIKADSIYTKNEQRDAHVKGEEFLDVEKFPTLEFRSTGVRPEGDGYVIDGELTLHGVTKPVSLNAELGGFGDGMSEGSKVIGVEASTEINRSDFEVATQFPTAVVADKVKIVLDIEAVLDN</sequence>
<protein>
    <submittedName>
        <fullName evidence="3">Polyisoprenoid-binding protein YceI</fullName>
    </submittedName>
</protein>
<gene>
    <name evidence="3" type="ORF">JD82_01598</name>
</gene>
<dbReference type="AlphaFoldDB" id="A0A660CE49"/>
<dbReference type="PANTHER" id="PTHR34406:SF1">
    <property type="entry name" value="PROTEIN YCEI"/>
    <property type="match status" value="1"/>
</dbReference>
<dbReference type="OrthoDB" id="9811006at2"/>
<dbReference type="SMART" id="SM00867">
    <property type="entry name" value="YceI"/>
    <property type="match status" value="1"/>
</dbReference>
<dbReference type="PANTHER" id="PTHR34406">
    <property type="entry name" value="PROTEIN YCEI"/>
    <property type="match status" value="1"/>
</dbReference>
<proteinExistence type="inferred from homology"/>
<dbReference type="EMBL" id="VLJV01000001">
    <property type="protein sequence ID" value="TWH19769.1"/>
    <property type="molecule type" value="Genomic_DNA"/>
</dbReference>
<feature type="domain" description="Lipid/polyisoprenoid-binding YceI-like" evidence="2">
    <location>
        <begin position="14"/>
        <end position="178"/>
    </location>
</feature>
<evidence type="ECO:0000313" key="4">
    <source>
        <dbReference type="Proteomes" id="UP000317303"/>
    </source>
</evidence>
<evidence type="ECO:0000256" key="1">
    <source>
        <dbReference type="ARBA" id="ARBA00008812"/>
    </source>
</evidence>
<reference evidence="3 4" key="1">
    <citation type="submission" date="2019-07" db="EMBL/GenBank/DDBJ databases">
        <title>R&amp;d 2014.</title>
        <authorList>
            <person name="Klenk H.-P."/>
        </authorList>
    </citation>
    <scope>NUCLEOTIDE SEQUENCE [LARGE SCALE GENOMIC DNA]</scope>
    <source>
        <strain evidence="3 4">DSM 43194</strain>
    </source>
</reference>
<accession>A0A660CE49</accession>
<evidence type="ECO:0000313" key="3">
    <source>
        <dbReference type="EMBL" id="TWH19769.1"/>
    </source>
</evidence>
<name>A0A660CE49_9PSEU</name>
<dbReference type="Gene3D" id="2.40.128.110">
    <property type="entry name" value="Lipid/polyisoprenoid-binding, YceI-like"/>
    <property type="match status" value="1"/>
</dbReference>
<dbReference type="RefSeq" id="WP_030530811.1">
    <property type="nucleotide sequence ID" value="NZ_JOIJ01000002.1"/>
</dbReference>
<dbReference type="Proteomes" id="UP000317303">
    <property type="component" value="Unassembled WGS sequence"/>
</dbReference>
<organism evidence="3 4">
    <name type="scientific">Prauserella rugosa</name>
    <dbReference type="NCBI Taxonomy" id="43354"/>
    <lineage>
        <taxon>Bacteria</taxon>
        <taxon>Bacillati</taxon>
        <taxon>Actinomycetota</taxon>
        <taxon>Actinomycetes</taxon>
        <taxon>Pseudonocardiales</taxon>
        <taxon>Pseudonocardiaceae</taxon>
        <taxon>Prauserella</taxon>
    </lineage>
</organism>
<evidence type="ECO:0000259" key="2">
    <source>
        <dbReference type="SMART" id="SM00867"/>
    </source>
</evidence>
<keyword evidence="4" id="KW-1185">Reference proteome</keyword>
<comment type="similarity">
    <text evidence="1">Belongs to the UPF0312 family.</text>
</comment>
<comment type="caution">
    <text evidence="3">The sequence shown here is derived from an EMBL/GenBank/DDBJ whole genome shotgun (WGS) entry which is preliminary data.</text>
</comment>
<dbReference type="InterPro" id="IPR007372">
    <property type="entry name" value="Lipid/polyisoprenoid-bd_YceI"/>
</dbReference>
<dbReference type="InterPro" id="IPR036761">
    <property type="entry name" value="TTHA0802/YceI-like_sf"/>
</dbReference>
<dbReference type="Pfam" id="PF04264">
    <property type="entry name" value="YceI"/>
    <property type="match status" value="1"/>
</dbReference>
<dbReference type="SUPFAM" id="SSF101874">
    <property type="entry name" value="YceI-like"/>
    <property type="match status" value="1"/>
</dbReference>